<dbReference type="SUPFAM" id="SSF52172">
    <property type="entry name" value="CheY-like"/>
    <property type="match status" value="1"/>
</dbReference>
<dbReference type="EMBL" id="BAAARY010000011">
    <property type="protein sequence ID" value="GAA2525857.1"/>
    <property type="molecule type" value="Genomic_DNA"/>
</dbReference>
<keyword evidence="9" id="KW-0902">Two-component regulatory system</keyword>
<dbReference type="InterPro" id="IPR005467">
    <property type="entry name" value="His_kinase_dom"/>
</dbReference>
<dbReference type="Pfam" id="PF02518">
    <property type="entry name" value="HATPase_c"/>
    <property type="match status" value="1"/>
</dbReference>
<evidence type="ECO:0000256" key="4">
    <source>
        <dbReference type="ARBA" id="ARBA00022553"/>
    </source>
</evidence>
<dbReference type="SUPFAM" id="SSF47384">
    <property type="entry name" value="Homodimeric domain of signal transducing histidine kinase"/>
    <property type="match status" value="1"/>
</dbReference>
<dbReference type="Gene3D" id="1.10.287.130">
    <property type="match status" value="1"/>
</dbReference>
<evidence type="ECO:0000259" key="13">
    <source>
        <dbReference type="PROSITE" id="PS50112"/>
    </source>
</evidence>
<dbReference type="InterPro" id="IPR003594">
    <property type="entry name" value="HATPase_dom"/>
</dbReference>
<keyword evidence="15" id="KW-1185">Reference proteome</keyword>
<evidence type="ECO:0000256" key="1">
    <source>
        <dbReference type="ARBA" id="ARBA00000085"/>
    </source>
</evidence>
<dbReference type="Gene3D" id="3.40.50.2300">
    <property type="match status" value="1"/>
</dbReference>
<dbReference type="Pfam" id="PF00989">
    <property type="entry name" value="PAS"/>
    <property type="match status" value="1"/>
</dbReference>
<dbReference type="Proteomes" id="UP001499978">
    <property type="component" value="Unassembled WGS sequence"/>
</dbReference>
<evidence type="ECO:0000256" key="2">
    <source>
        <dbReference type="ARBA" id="ARBA00004236"/>
    </source>
</evidence>
<dbReference type="InterPro" id="IPR036097">
    <property type="entry name" value="HisK_dim/P_sf"/>
</dbReference>
<evidence type="ECO:0000259" key="12">
    <source>
        <dbReference type="PROSITE" id="PS50110"/>
    </source>
</evidence>
<dbReference type="Pfam" id="PF00072">
    <property type="entry name" value="Response_reg"/>
    <property type="match status" value="1"/>
</dbReference>
<sequence>MSGRDAALAAVLEAAPDAIIAVDADGRVVLANRRAERLFGQPMSQLVGADVRTLVPGGLPASADADVPVVTDARRAAGGTVPVEVTVGEAGTLRCAVLRDISDRLTAEAEQRRLRAVAERDRVDAQLQRAQRWESLGQLAGGVAHDFNNIVGVILSYAEFVVEQAATGGDVGAIAADAQQVVRAAHRASQLTQQLLSFARRDVARIEPIDLNVLVRDVRALLRRSVGEHIAVRALLSDPLPAVLADGEQLRQALMNLAVNARDAMPGGGTLTLRTDLPADDQGRWPPGRYARLRVTDTGSGMPREVIERAFEPFYSTKPRGEGAGLGLATVFGAVTQAGGEVSIDSALGAGTTITMLLPLAQSQESPPAGPSPSSAPSAETILFVEDDEALRDVAARTLRSAGYRVLLAADGAAALELALAHAGPIQLLVSDVVLPGIQGRELAGRLALTRPGTRVLYVSGYAPPVLASRGTLAADVTLLTKPFSRDELLSAVRRRLDER</sequence>
<gene>
    <name evidence="14" type="ORF">GCM10010201_25700</name>
</gene>
<dbReference type="InterPro" id="IPR000014">
    <property type="entry name" value="PAS"/>
</dbReference>
<evidence type="ECO:0000256" key="9">
    <source>
        <dbReference type="ARBA" id="ARBA00023012"/>
    </source>
</evidence>
<keyword evidence="5" id="KW-0808">Transferase</keyword>
<reference evidence="15" key="1">
    <citation type="journal article" date="2019" name="Int. J. Syst. Evol. Microbiol.">
        <title>The Global Catalogue of Microorganisms (GCM) 10K type strain sequencing project: providing services to taxonomists for standard genome sequencing and annotation.</title>
        <authorList>
            <consortium name="The Broad Institute Genomics Platform"/>
            <consortium name="The Broad Institute Genome Sequencing Center for Infectious Disease"/>
            <person name="Wu L."/>
            <person name="Ma J."/>
        </authorList>
    </citation>
    <scope>NUCLEOTIDE SEQUENCE [LARGE SCALE GENOMIC DNA]</scope>
    <source>
        <strain evidence="15">JCM 3367</strain>
    </source>
</reference>
<dbReference type="SMART" id="SM00387">
    <property type="entry name" value="HATPase_c"/>
    <property type="match status" value="1"/>
</dbReference>
<dbReference type="NCBIfam" id="TIGR00229">
    <property type="entry name" value="sensory_box"/>
    <property type="match status" value="1"/>
</dbReference>
<feature type="domain" description="PAS" evidence="13">
    <location>
        <begin position="4"/>
        <end position="48"/>
    </location>
</feature>
<feature type="modified residue" description="4-aspartylphosphate" evidence="10">
    <location>
        <position position="432"/>
    </location>
</feature>
<dbReference type="EC" id="2.7.13.3" evidence="3"/>
<dbReference type="CDD" id="cd00130">
    <property type="entry name" value="PAS"/>
    <property type="match status" value="1"/>
</dbReference>
<dbReference type="CDD" id="cd00082">
    <property type="entry name" value="HisKA"/>
    <property type="match status" value="1"/>
</dbReference>
<feature type="domain" description="Histidine kinase" evidence="11">
    <location>
        <begin position="142"/>
        <end position="362"/>
    </location>
</feature>
<accession>A0ABP6AWI8</accession>
<dbReference type="RefSeq" id="WP_344172631.1">
    <property type="nucleotide sequence ID" value="NZ_BAAARY010000011.1"/>
</dbReference>
<dbReference type="SMART" id="SM00388">
    <property type="entry name" value="HisKA"/>
    <property type="match status" value="1"/>
</dbReference>
<dbReference type="SUPFAM" id="SSF55874">
    <property type="entry name" value="ATPase domain of HSP90 chaperone/DNA topoisomerase II/histidine kinase"/>
    <property type="match status" value="1"/>
</dbReference>
<dbReference type="InterPro" id="IPR011006">
    <property type="entry name" value="CheY-like_superfamily"/>
</dbReference>
<dbReference type="InterPro" id="IPR035965">
    <property type="entry name" value="PAS-like_dom_sf"/>
</dbReference>
<dbReference type="SMART" id="SM00091">
    <property type="entry name" value="PAS"/>
    <property type="match status" value="1"/>
</dbReference>
<dbReference type="PRINTS" id="PR00344">
    <property type="entry name" value="BCTRLSENSOR"/>
</dbReference>
<dbReference type="PANTHER" id="PTHR43065">
    <property type="entry name" value="SENSOR HISTIDINE KINASE"/>
    <property type="match status" value="1"/>
</dbReference>
<dbReference type="Gene3D" id="3.30.450.20">
    <property type="entry name" value="PAS domain"/>
    <property type="match status" value="1"/>
</dbReference>
<name>A0ABP6AWI8_9ACTN</name>
<keyword evidence="6" id="KW-0547">Nucleotide-binding</keyword>
<dbReference type="InterPro" id="IPR001789">
    <property type="entry name" value="Sig_transdc_resp-reg_receiver"/>
</dbReference>
<evidence type="ECO:0000313" key="15">
    <source>
        <dbReference type="Proteomes" id="UP001499978"/>
    </source>
</evidence>
<evidence type="ECO:0000256" key="8">
    <source>
        <dbReference type="ARBA" id="ARBA00022840"/>
    </source>
</evidence>
<dbReference type="SMART" id="SM00448">
    <property type="entry name" value="REC"/>
    <property type="match status" value="1"/>
</dbReference>
<feature type="domain" description="Response regulatory" evidence="12">
    <location>
        <begin position="381"/>
        <end position="497"/>
    </location>
</feature>
<dbReference type="InterPro" id="IPR004358">
    <property type="entry name" value="Sig_transdc_His_kin-like_C"/>
</dbReference>
<keyword evidence="8" id="KW-0067">ATP-binding</keyword>
<dbReference type="SUPFAM" id="SSF55785">
    <property type="entry name" value="PYP-like sensor domain (PAS domain)"/>
    <property type="match status" value="1"/>
</dbReference>
<dbReference type="InterPro" id="IPR003661">
    <property type="entry name" value="HisK_dim/P_dom"/>
</dbReference>
<evidence type="ECO:0000256" key="5">
    <source>
        <dbReference type="ARBA" id="ARBA00022679"/>
    </source>
</evidence>
<evidence type="ECO:0000256" key="3">
    <source>
        <dbReference type="ARBA" id="ARBA00012438"/>
    </source>
</evidence>
<dbReference type="InterPro" id="IPR013767">
    <property type="entry name" value="PAS_fold"/>
</dbReference>
<keyword evidence="4 10" id="KW-0597">Phosphoprotein</keyword>
<comment type="caution">
    <text evidence="14">The sequence shown here is derived from an EMBL/GenBank/DDBJ whole genome shotgun (WGS) entry which is preliminary data.</text>
</comment>
<evidence type="ECO:0000259" key="11">
    <source>
        <dbReference type="PROSITE" id="PS50109"/>
    </source>
</evidence>
<dbReference type="Gene3D" id="3.30.565.10">
    <property type="entry name" value="Histidine kinase-like ATPase, C-terminal domain"/>
    <property type="match status" value="1"/>
</dbReference>
<organism evidence="14 15">
    <name type="scientific">Pilimelia columellifera subsp. columellifera</name>
    <dbReference type="NCBI Taxonomy" id="706583"/>
    <lineage>
        <taxon>Bacteria</taxon>
        <taxon>Bacillati</taxon>
        <taxon>Actinomycetota</taxon>
        <taxon>Actinomycetes</taxon>
        <taxon>Micromonosporales</taxon>
        <taxon>Micromonosporaceae</taxon>
        <taxon>Pilimelia</taxon>
    </lineage>
</organism>
<evidence type="ECO:0000256" key="7">
    <source>
        <dbReference type="ARBA" id="ARBA00022777"/>
    </source>
</evidence>
<dbReference type="PROSITE" id="PS50110">
    <property type="entry name" value="RESPONSE_REGULATORY"/>
    <property type="match status" value="1"/>
</dbReference>
<comment type="subcellular location">
    <subcellularLocation>
        <location evidence="2">Cell membrane</location>
    </subcellularLocation>
</comment>
<dbReference type="PROSITE" id="PS50112">
    <property type="entry name" value="PAS"/>
    <property type="match status" value="1"/>
</dbReference>
<protein>
    <recommendedName>
        <fullName evidence="3">histidine kinase</fullName>
        <ecNumber evidence="3">2.7.13.3</ecNumber>
    </recommendedName>
</protein>
<evidence type="ECO:0000256" key="10">
    <source>
        <dbReference type="PROSITE-ProRule" id="PRU00169"/>
    </source>
</evidence>
<keyword evidence="7" id="KW-0418">Kinase</keyword>
<evidence type="ECO:0000256" key="6">
    <source>
        <dbReference type="ARBA" id="ARBA00022741"/>
    </source>
</evidence>
<dbReference type="InterPro" id="IPR036890">
    <property type="entry name" value="HATPase_C_sf"/>
</dbReference>
<proteinExistence type="predicted"/>
<dbReference type="PROSITE" id="PS50109">
    <property type="entry name" value="HIS_KIN"/>
    <property type="match status" value="1"/>
</dbReference>
<dbReference type="PANTHER" id="PTHR43065:SF46">
    <property type="entry name" value="C4-DICARBOXYLATE TRANSPORT SENSOR PROTEIN DCTB"/>
    <property type="match status" value="1"/>
</dbReference>
<evidence type="ECO:0000313" key="14">
    <source>
        <dbReference type="EMBL" id="GAA2525857.1"/>
    </source>
</evidence>
<comment type="catalytic activity">
    <reaction evidence="1">
        <text>ATP + protein L-histidine = ADP + protein N-phospho-L-histidine.</text>
        <dbReference type="EC" id="2.7.13.3"/>
    </reaction>
</comment>